<dbReference type="SUPFAM" id="SSF50346">
    <property type="entry name" value="PRC-barrel domain"/>
    <property type="match status" value="1"/>
</dbReference>
<evidence type="ECO:0000313" key="4">
    <source>
        <dbReference type="Proteomes" id="UP000075221"/>
    </source>
</evidence>
<dbReference type="InterPro" id="IPR011033">
    <property type="entry name" value="PRC_barrel-like_sf"/>
</dbReference>
<dbReference type="Proteomes" id="UP000075221">
    <property type="component" value="Chromosome"/>
</dbReference>
<evidence type="ECO:0000313" key="3">
    <source>
        <dbReference type="EMBL" id="AOZ46927.1"/>
    </source>
</evidence>
<feature type="compositionally biased region" description="Acidic residues" evidence="1">
    <location>
        <begin position="198"/>
        <end position="210"/>
    </location>
</feature>
<evidence type="ECO:0000256" key="1">
    <source>
        <dbReference type="SAM" id="MobiDB-lite"/>
    </source>
</evidence>
<feature type="compositionally biased region" description="Acidic residues" evidence="1">
    <location>
        <begin position="139"/>
        <end position="177"/>
    </location>
</feature>
<dbReference type="EMBL" id="CP015970">
    <property type="protein sequence ID" value="AOZ46927.1"/>
    <property type="molecule type" value="Genomic_DNA"/>
</dbReference>
<proteinExistence type="predicted"/>
<feature type="compositionally biased region" description="Acidic residues" evidence="1">
    <location>
        <begin position="116"/>
        <end position="127"/>
    </location>
</feature>
<feature type="compositionally biased region" description="Acidic residues" evidence="1">
    <location>
        <begin position="321"/>
        <end position="352"/>
    </location>
</feature>
<evidence type="ECO:0008006" key="6">
    <source>
        <dbReference type="Google" id="ProtNLM"/>
    </source>
</evidence>
<evidence type="ECO:0000313" key="2">
    <source>
        <dbReference type="EMBL" id="AMS05451.1"/>
    </source>
</evidence>
<dbReference type="Gene3D" id="3.90.50.10">
    <property type="entry name" value="Photosynthetic Reaction Center, subunit H, domain 2"/>
    <property type="match status" value="1"/>
</dbReference>
<dbReference type="GO" id="GO:0030077">
    <property type="term" value="C:plasma membrane light-harvesting complex"/>
    <property type="evidence" value="ECO:0007669"/>
    <property type="project" value="InterPro"/>
</dbReference>
<feature type="compositionally biased region" description="Low complexity" evidence="1">
    <location>
        <begin position="251"/>
        <end position="269"/>
    </location>
</feature>
<evidence type="ECO:0000313" key="5">
    <source>
        <dbReference type="Proteomes" id="UP000178666"/>
    </source>
</evidence>
<feature type="compositionally biased region" description="Polar residues" evidence="1">
    <location>
        <begin position="129"/>
        <end position="138"/>
    </location>
</feature>
<dbReference type="Proteomes" id="UP000178666">
    <property type="component" value="Chromosome"/>
</dbReference>
<organism evidence="2 4">
    <name type="scientific">Acidipropionibacterium acidipropionici</name>
    <dbReference type="NCBI Taxonomy" id="1748"/>
    <lineage>
        <taxon>Bacteria</taxon>
        <taxon>Bacillati</taxon>
        <taxon>Actinomycetota</taxon>
        <taxon>Actinomycetes</taxon>
        <taxon>Propionibacteriales</taxon>
        <taxon>Propionibacteriaceae</taxon>
        <taxon>Acidipropionibacterium</taxon>
    </lineage>
</organism>
<sequence>MDISAMDPQSIQQLFDAEVVGPEGEAIGTVEQIFADDVTGAPTFVTVKDARTGAESFLPVSGADYNGRRVEVPFSQDVVQAAPSANGGEDLSPEREAEVYGYYGIRAPRRSRQEEAEPDDSWGEDAEFTSAQEPSGETQSDEAEGDDVASDEQDEAATDEPGEQDEAVTDEPGDPDEAAPAVVPEDATAQTVLGQDEPQFEPTEEAEDPATEFRSDVEIDEETDPAVPDEASADENPAEETAVLAGGSFPGAATSAGLVTAGSAAAAGSEPDRSDDAIATGDPDAVLDADDEGLAAGTEVDDAALSTDRLDGESPEAAREDEAESPDDEADSDEPDEDEAGGDASEADDQSESDGRSAASAIPGLPAGATLRKYVVTEMVTVQVPVRREVVCWVDAEGGVHELEPVEAPEATQKKDLHDPATWWFGSEAASETGDDKGPEHEEGPES</sequence>
<feature type="region of interest" description="Disordered" evidence="1">
    <location>
        <begin position="404"/>
        <end position="447"/>
    </location>
</feature>
<dbReference type="EMBL" id="CP014352">
    <property type="protein sequence ID" value="AMS05451.1"/>
    <property type="molecule type" value="Genomic_DNA"/>
</dbReference>
<protein>
    <recommendedName>
        <fullName evidence="6">PRC-barrel domain-containing protein</fullName>
    </recommendedName>
</protein>
<feature type="compositionally biased region" description="Basic and acidic residues" evidence="1">
    <location>
        <begin position="434"/>
        <end position="447"/>
    </location>
</feature>
<keyword evidence="5" id="KW-1185">Reference proteome</keyword>
<reference evidence="3 5" key="1">
    <citation type="journal article" date="2016" name="Plant Dis.">
        <title>Improved production of propionic acid using genome shuffling.</title>
        <authorList>
            <person name="Luna-Flores C.H."/>
            <person name="Palfreyman R.W."/>
            <person name="Kromer J.O."/>
            <person name="Nielsen L.K."/>
            <person name="Marcellin E."/>
        </authorList>
    </citation>
    <scope>NUCLEOTIDE SEQUENCE [LARGE SCALE GENOMIC DNA]</scope>
    <source>
        <strain evidence="3 5">F3E8</strain>
    </source>
</reference>
<gene>
    <name evidence="3" type="ORF">A8L58_09710</name>
    <name evidence="2" type="ORF">AXH35_08255</name>
</gene>
<feature type="compositionally biased region" description="Basic and acidic residues" evidence="1">
    <location>
        <begin position="308"/>
        <end position="320"/>
    </location>
</feature>
<feature type="region of interest" description="Disordered" evidence="1">
    <location>
        <begin position="109"/>
        <end position="369"/>
    </location>
</feature>
<dbReference type="AlphaFoldDB" id="A0AAC8YEU8"/>
<dbReference type="GO" id="GO:0019684">
    <property type="term" value="P:photosynthesis, light reaction"/>
    <property type="evidence" value="ECO:0007669"/>
    <property type="project" value="InterPro"/>
</dbReference>
<reference evidence="2 4" key="2">
    <citation type="submission" date="2016-02" db="EMBL/GenBank/DDBJ databases">
        <title>Complete Genome Sequence of Propionibacterium acidipropionici ATCC 55737.</title>
        <authorList>
            <person name="Luna Flores C.H."/>
            <person name="Nielsen L.K."/>
            <person name="Marcellin E."/>
        </authorList>
    </citation>
    <scope>NUCLEOTIDE SEQUENCE [LARGE SCALE GENOMIC DNA]</scope>
    <source>
        <strain evidence="2 4">ATCC 55737</strain>
    </source>
</reference>
<dbReference type="InterPro" id="IPR014747">
    <property type="entry name" value="Bac_photo_RC_H_C"/>
</dbReference>
<dbReference type="RefSeq" id="WP_062819548.1">
    <property type="nucleotide sequence ID" value="NZ_CP014352.1"/>
</dbReference>
<accession>A0AAC8YEU8</accession>
<name>A0AAC8YEU8_9ACTN</name>